<dbReference type="AlphaFoldDB" id="A0A4U9UW45"/>
<proteinExistence type="predicted"/>
<name>A0A4U9UW45_SERFO</name>
<gene>
    <name evidence="3" type="ORF">NCTC12965_03621</name>
</gene>
<dbReference type="Pfam" id="PF00345">
    <property type="entry name" value="PapD_N"/>
    <property type="match status" value="1"/>
</dbReference>
<dbReference type="EMBL" id="CABEEZ010000076">
    <property type="protein sequence ID" value="VTR34364.1"/>
    <property type="molecule type" value="Genomic_DNA"/>
</dbReference>
<dbReference type="InterPro" id="IPR008962">
    <property type="entry name" value="PapD-like_sf"/>
</dbReference>
<evidence type="ECO:0000256" key="1">
    <source>
        <dbReference type="SAM" id="MobiDB-lite"/>
    </source>
</evidence>
<dbReference type="Gene3D" id="2.60.40.10">
    <property type="entry name" value="Immunoglobulins"/>
    <property type="match status" value="1"/>
</dbReference>
<dbReference type="InterPro" id="IPR018046">
    <property type="entry name" value="Pili_assmbl_chaperone_CS"/>
</dbReference>
<feature type="region of interest" description="Disordered" evidence="1">
    <location>
        <begin position="1"/>
        <end position="24"/>
    </location>
</feature>
<sequence length="85" mass="9169">MLNPNPDTVKVPFTPDATGRPYRSRVKGQALRIARTGGGLPSNRESLFWLNVLEIPPKASQKIAAGDKPDAVLFPHPHQTVLSAG</sequence>
<protein>
    <submittedName>
        <fullName evidence="3">Putative chaperone protein EcpD</fullName>
    </submittedName>
</protein>
<dbReference type="GO" id="GO:0071555">
    <property type="term" value="P:cell wall organization"/>
    <property type="evidence" value="ECO:0007669"/>
    <property type="project" value="InterPro"/>
</dbReference>
<evidence type="ECO:0000259" key="2">
    <source>
        <dbReference type="Pfam" id="PF00345"/>
    </source>
</evidence>
<accession>A0A4U9UW45</accession>
<dbReference type="InterPro" id="IPR013783">
    <property type="entry name" value="Ig-like_fold"/>
</dbReference>
<dbReference type="PROSITE" id="PS00635">
    <property type="entry name" value="PILI_CHAPERONE"/>
    <property type="match status" value="1"/>
</dbReference>
<dbReference type="InterPro" id="IPR016147">
    <property type="entry name" value="Pili_assmbl_chaperone_N"/>
</dbReference>
<feature type="domain" description="Pili assembly chaperone N-terminal" evidence="2">
    <location>
        <begin position="27"/>
        <end position="61"/>
    </location>
</feature>
<dbReference type="SUPFAM" id="SSF49354">
    <property type="entry name" value="PapD-like"/>
    <property type="match status" value="1"/>
</dbReference>
<evidence type="ECO:0000313" key="3">
    <source>
        <dbReference type="EMBL" id="VTR34364.1"/>
    </source>
</evidence>
<dbReference type="GO" id="GO:0030288">
    <property type="term" value="C:outer membrane-bounded periplasmic space"/>
    <property type="evidence" value="ECO:0007669"/>
    <property type="project" value="InterPro"/>
</dbReference>
<organism evidence="3">
    <name type="scientific">Serratia fonticola</name>
    <dbReference type="NCBI Taxonomy" id="47917"/>
    <lineage>
        <taxon>Bacteria</taxon>
        <taxon>Pseudomonadati</taxon>
        <taxon>Pseudomonadota</taxon>
        <taxon>Gammaproteobacteria</taxon>
        <taxon>Enterobacterales</taxon>
        <taxon>Yersiniaceae</taxon>
        <taxon>Serratia</taxon>
    </lineage>
</organism>
<reference evidence="3" key="1">
    <citation type="submission" date="2019-05" db="EMBL/GenBank/DDBJ databases">
        <authorList>
            <consortium name="Pathogen Informatics"/>
        </authorList>
    </citation>
    <scope>NUCLEOTIDE SEQUENCE [LARGE SCALE GENOMIC DNA]</scope>
    <source>
        <strain evidence="3">NCTC12965</strain>
    </source>
</reference>